<dbReference type="RefSeq" id="WP_191897593.1">
    <property type="nucleotide sequence ID" value="NZ_BMQD01000023.1"/>
</dbReference>
<dbReference type="AlphaFoldDB" id="A0AA37F788"/>
<dbReference type="Proteomes" id="UP000627984">
    <property type="component" value="Unassembled WGS sequence"/>
</dbReference>
<proteinExistence type="predicted"/>
<evidence type="ECO:0000256" key="1">
    <source>
        <dbReference type="SAM" id="Coils"/>
    </source>
</evidence>
<accession>A0AA37F788</accession>
<feature type="coiled-coil region" evidence="1">
    <location>
        <begin position="391"/>
        <end position="418"/>
    </location>
</feature>
<organism evidence="2 3">
    <name type="scientific">Planomonospora parontospora</name>
    <dbReference type="NCBI Taxonomy" id="58119"/>
    <lineage>
        <taxon>Bacteria</taxon>
        <taxon>Bacillati</taxon>
        <taxon>Actinomycetota</taxon>
        <taxon>Actinomycetes</taxon>
        <taxon>Streptosporangiales</taxon>
        <taxon>Streptosporangiaceae</taxon>
        <taxon>Planomonospora</taxon>
    </lineage>
</organism>
<reference evidence="2" key="1">
    <citation type="journal article" date="2014" name="Int. J. Syst. Evol. Microbiol.">
        <title>Complete genome sequence of Corynebacterium casei LMG S-19264T (=DSM 44701T), isolated from a smear-ripened cheese.</title>
        <authorList>
            <consortium name="US DOE Joint Genome Institute (JGI-PGF)"/>
            <person name="Walter F."/>
            <person name="Albersmeier A."/>
            <person name="Kalinowski J."/>
            <person name="Ruckert C."/>
        </authorList>
    </citation>
    <scope>NUCLEOTIDE SEQUENCE</scope>
    <source>
        <strain evidence="2">JCM 3093</strain>
    </source>
</reference>
<sequence>MLTMATRPKPTTGRAADMTDAEWEAFCARKDAGRAAAHAGQMKAATALQEHPELVDGFRVFAARMHPYSIGNALRIFGQDPSATRVDARFFWGGNDRRIREDAAPVWIYAPKVERTRTEEVVDPKTGQTETVEEHYSTWPVEDVYPVSATVPKNGPCIFCDTPEGGTCPQECAAMQPAAGPIPSRDDVVEVLDKTLKAVGGFDTSGLDELPDPFPDGATTPGLTWNTLSVIRPAAKGKGKDKTRRYRFLYEADLETGRIRYAVAGFGVIWLGPDTYAYGGSDPDKLRVEYGDMRPTSDYRITNGSMPAPHAPVVYGITLGGYTVVSPDRRTEDSRFWLNVWRVGSYHRSVPDATRDHVAQVVRQLIDHYESCPERADVEAAHARLHAPQRAAEHADKAAKLRAKMADLQAKLTAEESAAAAQAALIGGSE</sequence>
<evidence type="ECO:0000313" key="3">
    <source>
        <dbReference type="Proteomes" id="UP000627984"/>
    </source>
</evidence>
<comment type="caution">
    <text evidence="2">The sequence shown here is derived from an EMBL/GenBank/DDBJ whole genome shotgun (WGS) entry which is preliminary data.</text>
</comment>
<gene>
    <name evidence="2" type="ORF">GCM10010126_57940</name>
</gene>
<reference evidence="2" key="2">
    <citation type="submission" date="2022-09" db="EMBL/GenBank/DDBJ databases">
        <authorList>
            <person name="Sun Q."/>
            <person name="Ohkuma M."/>
        </authorList>
    </citation>
    <scope>NUCLEOTIDE SEQUENCE</scope>
    <source>
        <strain evidence="2">JCM 3093</strain>
    </source>
</reference>
<evidence type="ECO:0000313" key="2">
    <source>
        <dbReference type="EMBL" id="GGK90898.1"/>
    </source>
</evidence>
<dbReference type="EMBL" id="BMQD01000023">
    <property type="protein sequence ID" value="GGK90898.1"/>
    <property type="molecule type" value="Genomic_DNA"/>
</dbReference>
<keyword evidence="1" id="KW-0175">Coiled coil</keyword>
<protein>
    <submittedName>
        <fullName evidence="2">Uncharacterized protein</fullName>
    </submittedName>
</protein>
<name>A0AA37F788_9ACTN</name>